<sequence length="522" mass="57069">MAGLGFWRLAQENPDWTAVIEESGGEYRAGEVLAAANQTVHALRALGMRNGDGLTLLMPNLVQMVEIYAAALQAGWYYTPINFHLTGPEVAYIIDDAEAKAFFCHVRFADIGLAAIAELEKDGKAPPKEALISVGGDIPGFTPIEQFRAGHSTDAPENRTFGTAMHYTSGTTGKPKGVRRALSGQDPDAMAELGTILPGFFGITPGNGGVHLVTSPNYHTAVTQFGGNALQMGHTLALMDKWTPEGTLEMIQRTKATHTHMVPTQFHRMLNLPDEVKQRYDVSSMKVAIHAAAPCPQHVKRAMLDWWGPVVYEYYAATEGGGTIATPEDWLAHPGTVGKAWPIAEVKAFDDDGNEVATGTPGTVYMKMAVGDFEYKGDREKTEANRRAGFFTVGDIGYFDEDGFLYLCDRKIDMIISGGVNIYPAEIEGELLRHPAVGDVAVFGIPDEDWGEQIKAVVELNEGYEPSDALGEEIIASLDGRLARLKWPKSVDFTDQLPREPNGKLFKRRLRDPYWAGHETAI</sequence>
<dbReference type="Gene3D" id="3.40.50.12780">
    <property type="entry name" value="N-terminal domain of ligase-like"/>
    <property type="match status" value="1"/>
</dbReference>
<organism evidence="3 4">
    <name type="scientific">Catenulispora subtropica</name>
    <dbReference type="NCBI Taxonomy" id="450798"/>
    <lineage>
        <taxon>Bacteria</taxon>
        <taxon>Bacillati</taxon>
        <taxon>Actinomycetota</taxon>
        <taxon>Actinomycetes</taxon>
        <taxon>Catenulisporales</taxon>
        <taxon>Catenulisporaceae</taxon>
        <taxon>Catenulispora</taxon>
    </lineage>
</organism>
<dbReference type="Proteomes" id="UP001499854">
    <property type="component" value="Unassembled WGS sequence"/>
</dbReference>
<comment type="caution">
    <text evidence="3">The sequence shown here is derived from an EMBL/GenBank/DDBJ whole genome shotgun (WGS) entry which is preliminary data.</text>
</comment>
<proteinExistence type="predicted"/>
<keyword evidence="4" id="KW-1185">Reference proteome</keyword>
<evidence type="ECO:0000259" key="1">
    <source>
        <dbReference type="Pfam" id="PF00501"/>
    </source>
</evidence>
<dbReference type="InterPro" id="IPR025110">
    <property type="entry name" value="AMP-bd_C"/>
</dbReference>
<dbReference type="PROSITE" id="PS00455">
    <property type="entry name" value="AMP_BINDING"/>
    <property type="match status" value="1"/>
</dbReference>
<gene>
    <name evidence="3" type="ORF">GCM10009838_69100</name>
</gene>
<feature type="domain" description="AMP-dependent synthetase/ligase" evidence="1">
    <location>
        <begin position="6"/>
        <end position="367"/>
    </location>
</feature>
<feature type="domain" description="AMP-binding enzyme C-terminal" evidence="2">
    <location>
        <begin position="426"/>
        <end position="504"/>
    </location>
</feature>
<dbReference type="Gene3D" id="3.30.300.30">
    <property type="match status" value="1"/>
</dbReference>
<dbReference type="SUPFAM" id="SSF56801">
    <property type="entry name" value="Acetyl-CoA synthetase-like"/>
    <property type="match status" value="1"/>
</dbReference>
<name>A0ABN2SYL9_9ACTN</name>
<dbReference type="Pfam" id="PF00501">
    <property type="entry name" value="AMP-binding"/>
    <property type="match status" value="1"/>
</dbReference>
<dbReference type="Pfam" id="PF13193">
    <property type="entry name" value="AMP-binding_C"/>
    <property type="match status" value="1"/>
</dbReference>
<evidence type="ECO:0000313" key="4">
    <source>
        <dbReference type="Proteomes" id="UP001499854"/>
    </source>
</evidence>
<dbReference type="PANTHER" id="PTHR24096:SF323">
    <property type="entry name" value="BLR3536 PROTEIN"/>
    <property type="match status" value="1"/>
</dbReference>
<protein>
    <submittedName>
        <fullName evidence="3">Acyl-CoA synthetase</fullName>
    </submittedName>
</protein>
<evidence type="ECO:0000259" key="2">
    <source>
        <dbReference type="Pfam" id="PF13193"/>
    </source>
</evidence>
<reference evidence="3 4" key="1">
    <citation type="journal article" date="2019" name="Int. J. Syst. Evol. Microbiol.">
        <title>The Global Catalogue of Microorganisms (GCM) 10K type strain sequencing project: providing services to taxonomists for standard genome sequencing and annotation.</title>
        <authorList>
            <consortium name="The Broad Institute Genomics Platform"/>
            <consortium name="The Broad Institute Genome Sequencing Center for Infectious Disease"/>
            <person name="Wu L."/>
            <person name="Ma J."/>
        </authorList>
    </citation>
    <scope>NUCLEOTIDE SEQUENCE [LARGE SCALE GENOMIC DNA]</scope>
    <source>
        <strain evidence="3 4">JCM 16013</strain>
    </source>
</reference>
<evidence type="ECO:0000313" key="3">
    <source>
        <dbReference type="EMBL" id="GAA1994819.1"/>
    </source>
</evidence>
<dbReference type="InterPro" id="IPR042099">
    <property type="entry name" value="ANL_N_sf"/>
</dbReference>
<dbReference type="RefSeq" id="WP_344661373.1">
    <property type="nucleotide sequence ID" value="NZ_BAAAQM010000052.1"/>
</dbReference>
<dbReference type="InterPro" id="IPR000873">
    <property type="entry name" value="AMP-dep_synth/lig_dom"/>
</dbReference>
<dbReference type="EMBL" id="BAAAQM010000052">
    <property type="protein sequence ID" value="GAA1994819.1"/>
    <property type="molecule type" value="Genomic_DNA"/>
</dbReference>
<dbReference type="InterPro" id="IPR020845">
    <property type="entry name" value="AMP-binding_CS"/>
</dbReference>
<accession>A0ABN2SYL9</accession>
<dbReference type="PANTHER" id="PTHR24096">
    <property type="entry name" value="LONG-CHAIN-FATTY-ACID--COA LIGASE"/>
    <property type="match status" value="1"/>
</dbReference>
<dbReference type="InterPro" id="IPR045851">
    <property type="entry name" value="AMP-bd_C_sf"/>
</dbReference>